<accession>A0AAP3M3D1</accession>
<organism evidence="1 2">
    <name type="scientific">Lactobacillus mulieris</name>
    <dbReference type="NCBI Taxonomy" id="2508708"/>
    <lineage>
        <taxon>Bacteria</taxon>
        <taxon>Bacillati</taxon>
        <taxon>Bacillota</taxon>
        <taxon>Bacilli</taxon>
        <taxon>Lactobacillales</taxon>
        <taxon>Lactobacillaceae</taxon>
        <taxon>Lactobacillus</taxon>
    </lineage>
</organism>
<sequence length="174" mass="20066">MAKIAISKNDICQLINGSDLGVKALLLKDDNQIVIARGCFGLVFDLNKDLTELFPDHPELEAVVFEGLIKQYRSMINFKMPDAEYFKKHNKQEFSKDVLMISDCFCDGFWLGYDIISDDYLLTLEDYSVRAPLDIKFYLVKPVTYKGKEDEELSNFIKSTYYRGIIDLNFELGD</sequence>
<evidence type="ECO:0000313" key="1">
    <source>
        <dbReference type="EMBL" id="MCZ3844326.1"/>
    </source>
</evidence>
<comment type="caution">
    <text evidence="1">The sequence shown here is derived from an EMBL/GenBank/DDBJ whole genome shotgun (WGS) entry which is preliminary data.</text>
</comment>
<reference evidence="1" key="1">
    <citation type="submission" date="2022-01" db="EMBL/GenBank/DDBJ databases">
        <title>VMRC isolate genome collection.</title>
        <authorList>
            <person name="France M."/>
            <person name="Rutt L."/>
            <person name="Humphrys M."/>
            <person name="Ravel J."/>
        </authorList>
    </citation>
    <scope>NUCLEOTIDE SEQUENCE</scope>
    <source>
        <strain evidence="1">C0127B5</strain>
    </source>
</reference>
<dbReference type="EMBL" id="JAKHLF010000002">
    <property type="protein sequence ID" value="MCZ3844326.1"/>
    <property type="molecule type" value="Genomic_DNA"/>
</dbReference>
<evidence type="ECO:0000313" key="2">
    <source>
        <dbReference type="Proteomes" id="UP001213015"/>
    </source>
</evidence>
<dbReference type="Proteomes" id="UP001213015">
    <property type="component" value="Unassembled WGS sequence"/>
</dbReference>
<gene>
    <name evidence="1" type="ORF">L2422_02140</name>
</gene>
<name>A0AAP3M3D1_9LACO</name>
<dbReference type="AlphaFoldDB" id="A0AAP3M3D1"/>
<dbReference type="RefSeq" id="WP_015995114.1">
    <property type="nucleotide sequence ID" value="NZ_JAAVSE010000001.1"/>
</dbReference>
<proteinExistence type="predicted"/>
<protein>
    <submittedName>
        <fullName evidence="1">Uncharacterized protein</fullName>
    </submittedName>
</protein>